<comment type="caution">
    <text evidence="1">The sequence shown here is derived from an EMBL/GenBank/DDBJ whole genome shotgun (WGS) entry which is preliminary data.</text>
</comment>
<reference evidence="1" key="2">
    <citation type="journal article" date="2022" name="New Phytol.">
        <title>Evolutionary transition to the ectomycorrhizal habit in the genomes of a hyperdiverse lineage of mushroom-forming fungi.</title>
        <authorList>
            <person name="Looney B."/>
            <person name="Miyauchi S."/>
            <person name="Morin E."/>
            <person name="Drula E."/>
            <person name="Courty P.E."/>
            <person name="Kohler A."/>
            <person name="Kuo A."/>
            <person name="LaButti K."/>
            <person name="Pangilinan J."/>
            <person name="Lipzen A."/>
            <person name="Riley R."/>
            <person name="Andreopoulos W."/>
            <person name="He G."/>
            <person name="Johnson J."/>
            <person name="Nolan M."/>
            <person name="Tritt A."/>
            <person name="Barry K.W."/>
            <person name="Grigoriev I.V."/>
            <person name="Nagy L.G."/>
            <person name="Hibbett D."/>
            <person name="Henrissat B."/>
            <person name="Matheny P.B."/>
            <person name="Labbe J."/>
            <person name="Martin F.M."/>
        </authorList>
    </citation>
    <scope>NUCLEOTIDE SEQUENCE</scope>
    <source>
        <strain evidence="1">HHB10654</strain>
    </source>
</reference>
<accession>A0ACB8SI00</accession>
<dbReference type="Proteomes" id="UP000814140">
    <property type="component" value="Unassembled WGS sequence"/>
</dbReference>
<proteinExistence type="predicted"/>
<gene>
    <name evidence="1" type="ORF">BV25DRAFT_1832830</name>
</gene>
<protein>
    <submittedName>
        <fullName evidence="1">Uncharacterized protein</fullName>
    </submittedName>
</protein>
<sequence length="179" mass="20484">MLKLRLPAGASLRRGYATRLPEKPPMRHPDPLVNNPNAVVTPLPDELTFIHRPPPSAPTPLSYTTNPSSPLLRPAPQSTDGPLPPPLNTAKEQPPRLSDEKIADMQRLRAENPKYYSRSRLAKMFDCTPSFVSYMAPLPRPEKREVLAIRDEAHEEVRARWGEKKVIVREIRKKRKEFW</sequence>
<keyword evidence="2" id="KW-1185">Reference proteome</keyword>
<name>A0ACB8SI00_9AGAM</name>
<evidence type="ECO:0000313" key="1">
    <source>
        <dbReference type="EMBL" id="KAI0055857.1"/>
    </source>
</evidence>
<organism evidence="1 2">
    <name type="scientific">Artomyces pyxidatus</name>
    <dbReference type="NCBI Taxonomy" id="48021"/>
    <lineage>
        <taxon>Eukaryota</taxon>
        <taxon>Fungi</taxon>
        <taxon>Dikarya</taxon>
        <taxon>Basidiomycota</taxon>
        <taxon>Agaricomycotina</taxon>
        <taxon>Agaricomycetes</taxon>
        <taxon>Russulales</taxon>
        <taxon>Auriscalpiaceae</taxon>
        <taxon>Artomyces</taxon>
    </lineage>
</organism>
<dbReference type="EMBL" id="MU277277">
    <property type="protein sequence ID" value="KAI0055857.1"/>
    <property type="molecule type" value="Genomic_DNA"/>
</dbReference>
<reference evidence="1" key="1">
    <citation type="submission" date="2021-03" db="EMBL/GenBank/DDBJ databases">
        <authorList>
            <consortium name="DOE Joint Genome Institute"/>
            <person name="Ahrendt S."/>
            <person name="Looney B.P."/>
            <person name="Miyauchi S."/>
            <person name="Morin E."/>
            <person name="Drula E."/>
            <person name="Courty P.E."/>
            <person name="Chicoki N."/>
            <person name="Fauchery L."/>
            <person name="Kohler A."/>
            <person name="Kuo A."/>
            <person name="Labutti K."/>
            <person name="Pangilinan J."/>
            <person name="Lipzen A."/>
            <person name="Riley R."/>
            <person name="Andreopoulos W."/>
            <person name="He G."/>
            <person name="Johnson J."/>
            <person name="Barry K.W."/>
            <person name="Grigoriev I.V."/>
            <person name="Nagy L."/>
            <person name="Hibbett D."/>
            <person name="Henrissat B."/>
            <person name="Matheny P.B."/>
            <person name="Labbe J."/>
            <person name="Martin F."/>
        </authorList>
    </citation>
    <scope>NUCLEOTIDE SEQUENCE</scope>
    <source>
        <strain evidence="1">HHB10654</strain>
    </source>
</reference>
<evidence type="ECO:0000313" key="2">
    <source>
        <dbReference type="Proteomes" id="UP000814140"/>
    </source>
</evidence>